<evidence type="ECO:0000313" key="5">
    <source>
        <dbReference type="Proteomes" id="UP000190675"/>
    </source>
</evidence>
<dbReference type="SUPFAM" id="SSF53850">
    <property type="entry name" value="Periplasmic binding protein-like II"/>
    <property type="match status" value="1"/>
</dbReference>
<feature type="chain" id="PRO_5013155470" evidence="3">
    <location>
        <begin position="31"/>
        <end position="355"/>
    </location>
</feature>
<dbReference type="Proteomes" id="UP000190675">
    <property type="component" value="Chromosome I"/>
</dbReference>
<accession>A0A1M5USW9</accession>
<reference evidence="4 5" key="1">
    <citation type="submission" date="2016-11" db="EMBL/GenBank/DDBJ databases">
        <authorList>
            <person name="Jaros S."/>
            <person name="Januszkiewicz K."/>
            <person name="Wedrychowicz H."/>
        </authorList>
    </citation>
    <scope>NUCLEOTIDE SEQUENCE [LARGE SCALE GENOMIC DNA]</scope>
    <source>
        <strain evidence="4 5">GAS242</strain>
    </source>
</reference>
<feature type="binding site" evidence="2">
    <location>
        <position position="247"/>
    </location>
    <ligand>
        <name>Fe cation</name>
        <dbReference type="ChEBI" id="CHEBI:24875"/>
    </ligand>
</feature>
<dbReference type="GO" id="GO:0046872">
    <property type="term" value="F:metal ion binding"/>
    <property type="evidence" value="ECO:0007669"/>
    <property type="project" value="UniProtKB-KW"/>
</dbReference>
<keyword evidence="2" id="KW-0479">Metal-binding</keyword>
<evidence type="ECO:0000256" key="2">
    <source>
        <dbReference type="PIRSR" id="PIRSR002825-1"/>
    </source>
</evidence>
<evidence type="ECO:0000256" key="1">
    <source>
        <dbReference type="ARBA" id="ARBA00022729"/>
    </source>
</evidence>
<dbReference type="Gene3D" id="3.40.190.10">
    <property type="entry name" value="Periplasmic binding protein-like II"/>
    <property type="match status" value="2"/>
</dbReference>
<proteinExistence type="predicted"/>
<dbReference type="Pfam" id="PF13343">
    <property type="entry name" value="SBP_bac_6"/>
    <property type="match status" value="1"/>
</dbReference>
<dbReference type="InterPro" id="IPR026045">
    <property type="entry name" value="Ferric-bd"/>
</dbReference>
<organism evidence="4 5">
    <name type="scientific">Bradyrhizobium erythrophlei</name>
    <dbReference type="NCBI Taxonomy" id="1437360"/>
    <lineage>
        <taxon>Bacteria</taxon>
        <taxon>Pseudomonadati</taxon>
        <taxon>Pseudomonadota</taxon>
        <taxon>Alphaproteobacteria</taxon>
        <taxon>Hyphomicrobiales</taxon>
        <taxon>Nitrobacteraceae</taxon>
        <taxon>Bradyrhizobium</taxon>
    </lineage>
</organism>
<feature type="signal peptide" evidence="3">
    <location>
        <begin position="1"/>
        <end position="30"/>
    </location>
</feature>
<gene>
    <name evidence="4" type="ORF">SAMN05444169_8633</name>
</gene>
<keyword evidence="1 3" id="KW-0732">Signal</keyword>
<dbReference type="RefSeq" id="WP_172900085.1">
    <property type="nucleotide sequence ID" value="NZ_LT670818.1"/>
</dbReference>
<evidence type="ECO:0000256" key="3">
    <source>
        <dbReference type="SAM" id="SignalP"/>
    </source>
</evidence>
<protein>
    <submittedName>
        <fullName evidence="4">Iron(III) transport system substrate-binding protein</fullName>
    </submittedName>
</protein>
<dbReference type="PROSITE" id="PS51318">
    <property type="entry name" value="TAT"/>
    <property type="match status" value="1"/>
</dbReference>
<dbReference type="InterPro" id="IPR006311">
    <property type="entry name" value="TAT_signal"/>
</dbReference>
<dbReference type="PANTHER" id="PTHR30006">
    <property type="entry name" value="THIAMINE-BINDING PERIPLASMIC PROTEIN-RELATED"/>
    <property type="match status" value="1"/>
</dbReference>
<keyword evidence="2" id="KW-0408">Iron</keyword>
<dbReference type="PIRSF" id="PIRSF002825">
    <property type="entry name" value="CfbpA"/>
    <property type="match status" value="1"/>
</dbReference>
<dbReference type="AlphaFoldDB" id="A0A1M5USW9"/>
<dbReference type="EMBL" id="LT670818">
    <property type="protein sequence ID" value="SHH66026.1"/>
    <property type="molecule type" value="Genomic_DNA"/>
</dbReference>
<sequence>MKRRGISRRAVLRGSGALFAGAAFSTRVMAAAPPPEPVTPALIEAATKEGQVNYYTSTDLPVAENLAKAFERKYPGIAVHVERTGAERVFQRIGQEYSSNIHAVDVVNSSDAAHFIVWKRDGILAPYVPEDVAKFYPAEHRDADGQFASWRVWLSIIAYNTGMVKPEEAPKSFADLLDPKWKGKIVKAHPGYSGTIMTATYQMQRDLGWSWFEQLAKQNIMQVQSSADPPKKLDLGERAVMADGNEYNILQLKEKGRPVEPVYATEGSPLIIGPNGIFKSSPNPNAAKLFQSFCFSREAQQLIIDVGGLRSVHPQTEEKPGRTPFKDIKTMKDDAAAVEQQGDAIKTHYTKLFHV</sequence>
<name>A0A1M5USW9_9BRAD</name>
<evidence type="ECO:0000313" key="4">
    <source>
        <dbReference type="EMBL" id="SHH66026.1"/>
    </source>
</evidence>